<evidence type="ECO:0000256" key="20">
    <source>
        <dbReference type="SAM" id="MobiDB-lite"/>
    </source>
</evidence>
<evidence type="ECO:0000256" key="1">
    <source>
        <dbReference type="ARBA" id="ARBA00002180"/>
    </source>
</evidence>
<evidence type="ECO:0000256" key="11">
    <source>
        <dbReference type="ARBA" id="ARBA00022842"/>
    </source>
</evidence>
<dbReference type="CDD" id="cd09272">
    <property type="entry name" value="RNase_HI_RT_Ty1"/>
    <property type="match status" value="1"/>
</dbReference>
<dbReference type="Gene3D" id="3.30.420.10">
    <property type="entry name" value="Ribonuclease H-like superfamily/Ribonuclease H"/>
    <property type="match status" value="1"/>
</dbReference>
<keyword evidence="4" id="KW-0540">Nuclease</keyword>
<keyword evidence="9" id="KW-0378">Hydrolase</keyword>
<dbReference type="Pfam" id="PF25597">
    <property type="entry name" value="SH3_retrovirus"/>
    <property type="match status" value="1"/>
</dbReference>
<evidence type="ECO:0000313" key="23">
    <source>
        <dbReference type="EMBL" id="GJT05057.1"/>
    </source>
</evidence>
<dbReference type="Pfam" id="PF00665">
    <property type="entry name" value="rve"/>
    <property type="match status" value="1"/>
</dbReference>
<keyword evidence="2" id="KW-1188">Viral release from host cell</keyword>
<evidence type="ECO:0000256" key="5">
    <source>
        <dbReference type="ARBA" id="ARBA00022723"/>
    </source>
</evidence>
<organism evidence="23 24">
    <name type="scientific">Tanacetum coccineum</name>
    <dbReference type="NCBI Taxonomy" id="301880"/>
    <lineage>
        <taxon>Eukaryota</taxon>
        <taxon>Viridiplantae</taxon>
        <taxon>Streptophyta</taxon>
        <taxon>Embryophyta</taxon>
        <taxon>Tracheophyta</taxon>
        <taxon>Spermatophyta</taxon>
        <taxon>Magnoliopsida</taxon>
        <taxon>eudicotyledons</taxon>
        <taxon>Gunneridae</taxon>
        <taxon>Pentapetalae</taxon>
        <taxon>asterids</taxon>
        <taxon>campanulids</taxon>
        <taxon>Asterales</taxon>
        <taxon>Asteraceae</taxon>
        <taxon>Asteroideae</taxon>
        <taxon>Anthemideae</taxon>
        <taxon>Anthemidinae</taxon>
        <taxon>Tanacetum</taxon>
    </lineage>
</organism>
<dbReference type="InterPro" id="IPR001584">
    <property type="entry name" value="Integrase_cat-core"/>
</dbReference>
<comment type="caution">
    <text evidence="23">The sequence shown here is derived from an EMBL/GenBank/DDBJ whole genome shotgun (WGS) entry which is preliminary data.</text>
</comment>
<keyword evidence="18" id="KW-0863">Zinc-finger</keyword>
<dbReference type="InterPro" id="IPR039537">
    <property type="entry name" value="Retrotran_Ty1/copia-like"/>
</dbReference>
<dbReference type="Gene3D" id="4.10.60.10">
    <property type="entry name" value="Zinc finger, CCHC-type"/>
    <property type="match status" value="1"/>
</dbReference>
<keyword evidence="15" id="KW-0917">Virion maturation</keyword>
<keyword evidence="18" id="KW-0862">Zinc</keyword>
<evidence type="ECO:0000256" key="10">
    <source>
        <dbReference type="ARBA" id="ARBA00022840"/>
    </source>
</evidence>
<keyword evidence="13" id="KW-0695">RNA-directed DNA polymerase</keyword>
<evidence type="ECO:0000313" key="24">
    <source>
        <dbReference type="Proteomes" id="UP001151760"/>
    </source>
</evidence>
<dbReference type="PANTHER" id="PTHR42648:SF11">
    <property type="entry name" value="TRANSPOSON TY4-P GAG-POL POLYPROTEIN"/>
    <property type="match status" value="1"/>
</dbReference>
<dbReference type="InterPro" id="IPR054722">
    <property type="entry name" value="PolX-like_BBD"/>
</dbReference>
<comment type="function">
    <text evidence="1">The aspartyl protease (PR) mediates the proteolytic cleavages of the Gag and Gag-Pol polyproteins after assembly of the VLP.</text>
</comment>
<dbReference type="InterPro" id="IPR036397">
    <property type="entry name" value="RNaseH_sf"/>
</dbReference>
<reference evidence="23" key="2">
    <citation type="submission" date="2022-01" db="EMBL/GenBank/DDBJ databases">
        <authorList>
            <person name="Yamashiro T."/>
            <person name="Shiraishi A."/>
            <person name="Satake H."/>
            <person name="Nakayama K."/>
        </authorList>
    </citation>
    <scope>NUCLEOTIDE SEQUENCE</scope>
</reference>
<evidence type="ECO:0000256" key="17">
    <source>
        <dbReference type="ARBA" id="ARBA00023268"/>
    </source>
</evidence>
<keyword evidence="24" id="KW-1185">Reference proteome</keyword>
<feature type="region of interest" description="Disordered" evidence="20">
    <location>
        <begin position="928"/>
        <end position="954"/>
    </location>
</feature>
<name>A0ABQ5ATF5_9ASTR</name>
<evidence type="ECO:0000256" key="19">
    <source>
        <dbReference type="SAM" id="Coils"/>
    </source>
</evidence>
<sequence>MNDLERNNMKFPTVSVNTKFLNSLQPEWLKYVTQVRLAKRLTVDSFDDLFYYLSQFEKLVNASREKKLEKSHDPLALVAHTGSSSRNTSSYYVTHPSSVVDYDEEYEQDDVHNHSEDPLASAMLVNIQSRNSGNVGRNNRRAYVQGEVVEGMNATNETANVQRIVRTPTPGNTSTGQCYNCGGKGHYARNCPKPRVRDSKYFMEQMLLAKQDEAGVILTDEQNDFLFADASRMEEIKELSANICLMARIQPADQNSDDEPSYESAFVSEVQSSSINENDEQMYPTHTKIINSTIDDDQINSNIQFDSVKGNVNSGSVEKDTHVYDLCALETLARNAYDEAAKQQRFAQKVQQQNMTLTSQIEMYKERNRVLENITKDNNYLKEFLEADERAKRVQKQAESQLYRDRDIIRDLEKQRDKLSQEVKHFKQKNEELQQSHLILKRKMSENEDKYHDTILDLEEKLKKNVDLFLKIGNSLQAMFMLGPKPLSVYDQQLKHGLGYPNPYTLRQAISECPKLYVASRTGNIEIPLNVRDSEETLEDAFKSQQKMNEKMNDPIAVANKQNCWTIDYKQLNALYNDFVPQKESFVEQTCSSSSYIPFVKILETKTMPSELPLINELFNIKVGFEKLFLLIKQNSKRASMFYTSKEEIALNDFCRDQVKPLLNELLDYFDGFQNLFQRDIKEMKDAFEQNDVYLDEIERQNDLLKDQLLEASLKHDIELCVLLNHECVDKSLHDELEQVKKKSLEIQEGLKARIKILEKDVQRCEKQSVDFELKLQHEKEKHKWDSSKNKNSKPLDFSWISRIQKLEDENVSLDFKVQSLIKERDNAKMEYKKLFDSIKKTRSQTQKEMDELIAHVSEKTYAYGAIRAENQNLLVTISELKARMKNGENGKSVNTKFDKTHGSQSFLCVTPLNKNASQKQTVVLKTKENHVESKPVTLQTSHNKQTGTHQNTNVISPGMYRVVTQQESQTNKSKNVLSYTGMNALDNVIDVAVANASKAKTLLCVSCMQSVLIPCHDKCVAKHKLNVRSNARRTFSVNSRIPKSSETTFVGPKTRFSEKATQSKILDTTSVASKFKIDEASASKVRDKIVLWVVDSGCLKHMMGDRALLRNFVEKFIGTVRFRNDNFAAIIGYGDYIHGNITICHVYYVEGLGHNLFSVGQFCDGDLEVAFRSKTCYVQNLEGDDLLTGGRDSNLYTISISDMAASLPICLMSKATSTKGKSKKASHPPKLIPSDYSKLELLHMDLCGPMRVASVNGKKYILVIVDDFSRFTWVYFLRSKDETPEIIKKFIAQAQLNHKAKVCKIRTDNGTEFKNATLKAYYEKLGIMQQFSIARTPQQNGVVERRNRTLVKAARTMLIFSRLPEFLWAEVVATACFTQNRSIINTRHNKTPYELLRGRKPNVEYFHVFGSLCYPTNDRDDLGKMKPKADIGVFIGYSETSRGFRIYNRRTKRIMETIHVKFDELTAMASEHDCLEPDLQRFNNQNSSDDLMNTPSKEDLDNLFGLMFEDYFEQKSSDTTINSAAQPTHDQEDSPSTSSIIVDTHEAPPVVTTSDEQTSPISLQESDEFNQEDSADFDGNTQFVPYDSLNHEEIESSTTNLEPSNVQNFHQVQPSTHIWTKDHPLDQVIGDPSKPVMTRQRLHTDSEVCMYALTVSTFEPKNIKEAMADHKGKNVIALKWLWKNKCDADNIVVRNKTRLVAKGYKQEESIDFEESFAPVARLEAVRMFIAFADHMNVTIFQIDVKTAFLNGSLKEEVYVSQPEGFIDSEFPNHVYRLKKGLYGLKQAPRAWYDKLSSFLIKHGFNIVHQSPRGIFISQSQYAIELLKKHGLDECVSMSTPMATERLDADLQGTPTNQTTYRRMIGGIMYLIANQPDIAFATFVCARYQARPTIKHLKEVKLVFRYLRQSYNIGLWYPKDSGFKLIAYSDADHAGCKDDCKSTSGGLQFLGGKLVSWSSKKQDCTAMSTIEAEYVSLSACCAQVIWMRTQLLDYGFKYNWIPMYCDSKSAIAISCNPVQHSKTKHIDIRYHFIKEHVERGTVEIYFVGTEYQLADLFTKALPKERFEYLVHRIVIIMAQQHHAADVLPDECGSSKQSDKDLWMQLRKVEVDTMIKAIEIKFLLDRKELTLTLDDF</sequence>
<dbReference type="InterPro" id="IPR057670">
    <property type="entry name" value="SH3_retrovirus"/>
</dbReference>
<dbReference type="PANTHER" id="PTHR42648">
    <property type="entry name" value="TRANSPOSASE, PUTATIVE-RELATED"/>
    <property type="match status" value="1"/>
</dbReference>
<evidence type="ECO:0000256" key="12">
    <source>
        <dbReference type="ARBA" id="ARBA00022908"/>
    </source>
</evidence>
<keyword evidence="19" id="KW-0175">Coiled coil</keyword>
<dbReference type="PROSITE" id="PS50158">
    <property type="entry name" value="ZF_CCHC"/>
    <property type="match status" value="1"/>
</dbReference>
<keyword evidence="12" id="KW-0229">DNA integration</keyword>
<keyword evidence="8" id="KW-0255">Endonuclease</keyword>
<dbReference type="InterPro" id="IPR036875">
    <property type="entry name" value="Znf_CCHC_sf"/>
</dbReference>
<dbReference type="InterPro" id="IPR012337">
    <property type="entry name" value="RNaseH-like_sf"/>
</dbReference>
<protein>
    <submittedName>
        <fullName evidence="23">Retrovirus-related pol polyprotein from transposon TNT 1-94</fullName>
    </submittedName>
</protein>
<dbReference type="SUPFAM" id="SSF56672">
    <property type="entry name" value="DNA/RNA polymerases"/>
    <property type="match status" value="1"/>
</dbReference>
<evidence type="ECO:0000256" key="7">
    <source>
        <dbReference type="ARBA" id="ARBA00022750"/>
    </source>
</evidence>
<keyword evidence="5" id="KW-0479">Metal-binding</keyword>
<evidence type="ECO:0000256" key="14">
    <source>
        <dbReference type="ARBA" id="ARBA00022932"/>
    </source>
</evidence>
<gene>
    <name evidence="23" type="ORF">Tco_0839519</name>
</gene>
<dbReference type="EMBL" id="BQNB010012556">
    <property type="protein sequence ID" value="GJT05057.1"/>
    <property type="molecule type" value="Genomic_DNA"/>
</dbReference>
<dbReference type="Pfam" id="PF00098">
    <property type="entry name" value="zf-CCHC"/>
    <property type="match status" value="1"/>
</dbReference>
<dbReference type="PROSITE" id="PS50994">
    <property type="entry name" value="INTEGRASE"/>
    <property type="match status" value="1"/>
</dbReference>
<evidence type="ECO:0000259" key="21">
    <source>
        <dbReference type="PROSITE" id="PS50158"/>
    </source>
</evidence>
<evidence type="ECO:0000256" key="16">
    <source>
        <dbReference type="ARBA" id="ARBA00023172"/>
    </source>
</evidence>
<keyword evidence="14" id="KW-0548">Nucleotidyltransferase</keyword>
<evidence type="ECO:0000256" key="6">
    <source>
        <dbReference type="ARBA" id="ARBA00022741"/>
    </source>
</evidence>
<keyword evidence="6" id="KW-0547">Nucleotide-binding</keyword>
<reference evidence="23" key="1">
    <citation type="journal article" date="2022" name="Int. J. Mol. Sci.">
        <title>Draft Genome of Tanacetum Coccineum: Genomic Comparison of Closely Related Tanacetum-Family Plants.</title>
        <authorList>
            <person name="Yamashiro T."/>
            <person name="Shiraishi A."/>
            <person name="Nakayama K."/>
            <person name="Satake H."/>
        </authorList>
    </citation>
    <scope>NUCLEOTIDE SEQUENCE</scope>
</reference>
<evidence type="ECO:0000256" key="4">
    <source>
        <dbReference type="ARBA" id="ARBA00022722"/>
    </source>
</evidence>
<dbReference type="Pfam" id="PF07727">
    <property type="entry name" value="RVT_2"/>
    <property type="match status" value="1"/>
</dbReference>
<dbReference type="InterPro" id="IPR043502">
    <property type="entry name" value="DNA/RNA_pol_sf"/>
</dbReference>
<dbReference type="SUPFAM" id="SSF57756">
    <property type="entry name" value="Retrovirus zinc finger-like domains"/>
    <property type="match status" value="1"/>
</dbReference>
<feature type="region of interest" description="Disordered" evidence="20">
    <location>
        <begin position="1518"/>
        <end position="1540"/>
    </location>
</feature>
<keyword evidence="17" id="KW-0511">Multifunctional enzyme</keyword>
<dbReference type="SUPFAM" id="SSF53098">
    <property type="entry name" value="Ribonuclease H-like"/>
    <property type="match status" value="1"/>
</dbReference>
<keyword evidence="14" id="KW-0239">DNA-directed DNA polymerase</keyword>
<dbReference type="Pfam" id="PF22936">
    <property type="entry name" value="Pol_BBD"/>
    <property type="match status" value="1"/>
</dbReference>
<feature type="domain" description="CCHC-type" evidence="21">
    <location>
        <begin position="178"/>
        <end position="193"/>
    </location>
</feature>
<keyword evidence="3" id="KW-0645">Protease</keyword>
<evidence type="ECO:0000256" key="9">
    <source>
        <dbReference type="ARBA" id="ARBA00022801"/>
    </source>
</evidence>
<accession>A0ABQ5ATF5</accession>
<keyword evidence="16" id="KW-0233">DNA recombination</keyword>
<evidence type="ECO:0000256" key="15">
    <source>
        <dbReference type="ARBA" id="ARBA00023113"/>
    </source>
</evidence>
<evidence type="ECO:0000256" key="8">
    <source>
        <dbReference type="ARBA" id="ARBA00022759"/>
    </source>
</evidence>
<evidence type="ECO:0000256" key="18">
    <source>
        <dbReference type="PROSITE-ProRule" id="PRU00047"/>
    </source>
</evidence>
<feature type="coiled-coil region" evidence="19">
    <location>
        <begin position="409"/>
        <end position="450"/>
    </location>
</feature>
<feature type="coiled-coil region" evidence="19">
    <location>
        <begin position="748"/>
        <end position="775"/>
    </location>
</feature>
<keyword evidence="11" id="KW-0460">Magnesium</keyword>
<keyword evidence="14" id="KW-0808">Transferase</keyword>
<feature type="compositionally biased region" description="Polar residues" evidence="20">
    <location>
        <begin position="937"/>
        <end position="954"/>
    </location>
</feature>
<keyword evidence="7" id="KW-0064">Aspartyl protease</keyword>
<evidence type="ECO:0000256" key="2">
    <source>
        <dbReference type="ARBA" id="ARBA00022612"/>
    </source>
</evidence>
<dbReference type="InterPro" id="IPR001878">
    <property type="entry name" value="Znf_CCHC"/>
</dbReference>
<proteinExistence type="predicted"/>
<feature type="domain" description="Integrase catalytic" evidence="22">
    <location>
        <begin position="1230"/>
        <end position="1401"/>
    </location>
</feature>
<dbReference type="InterPro" id="IPR013103">
    <property type="entry name" value="RVT_2"/>
</dbReference>
<evidence type="ECO:0000256" key="3">
    <source>
        <dbReference type="ARBA" id="ARBA00022670"/>
    </source>
</evidence>
<dbReference type="SMART" id="SM00343">
    <property type="entry name" value="ZnF_C2HC"/>
    <property type="match status" value="1"/>
</dbReference>
<dbReference type="Proteomes" id="UP001151760">
    <property type="component" value="Unassembled WGS sequence"/>
</dbReference>
<keyword evidence="10" id="KW-0067">ATP-binding</keyword>
<evidence type="ECO:0000259" key="22">
    <source>
        <dbReference type="PROSITE" id="PS50994"/>
    </source>
</evidence>
<evidence type="ECO:0000256" key="13">
    <source>
        <dbReference type="ARBA" id="ARBA00022918"/>
    </source>
</evidence>